<keyword evidence="1" id="KW-1133">Transmembrane helix</keyword>
<sequence length="194" mass="23823">MCINKTKLFMIRKKARTIISHIIIDISKDCEYIKNSISILKYCLFLHKKFFFLFLKYFINNFCIYSIIYSFVKQIYILKKLCFGKTNILFIIEFLIFYGKNFLIIYYKKFKTSAFYYKSIMVSHSLYCNKIKKIYFSWNLMITFLLICKDVVNIKKTKKYYFLPSFYLCKYKHFNTYSLSEFLYNISFNLFHRL</sequence>
<evidence type="ECO:0000256" key="1">
    <source>
        <dbReference type="SAM" id="Phobius"/>
    </source>
</evidence>
<keyword evidence="1" id="KW-0812">Transmembrane</keyword>
<accession>A0A0H5BR05</accession>
<organism evidence="2">
    <name type="scientific">Amorphochlora amoebiformis</name>
    <dbReference type="NCBI Taxonomy" id="1561963"/>
    <lineage>
        <taxon>Eukaryota</taxon>
        <taxon>Sar</taxon>
        <taxon>Rhizaria</taxon>
        <taxon>Cercozoa</taxon>
        <taxon>Chlorarachniophyceae</taxon>
        <taxon>Amorphochlora</taxon>
    </lineage>
</organism>
<dbReference type="EMBL" id="AB996603">
    <property type="protein sequence ID" value="BAS01859.1"/>
    <property type="molecule type" value="Genomic_DNA"/>
</dbReference>
<keyword evidence="2" id="KW-0542">Nucleomorph</keyword>
<feature type="transmembrane region" description="Helical" evidence="1">
    <location>
        <begin position="50"/>
        <end position="72"/>
    </location>
</feature>
<keyword evidence="1" id="KW-0472">Membrane</keyword>
<reference evidence="2" key="1">
    <citation type="journal article" date="2015" name="Genome Biol. Evol.">
        <title>Nucleomorph Genome Sequences of Two Chlorarachniophytes, Amorphochlora amoebiformis and Lotharella vacuolata.</title>
        <authorList>
            <person name="Suzuki S."/>
            <person name="Shirato S."/>
            <person name="Hirakawa Y."/>
            <person name="Ishida K."/>
        </authorList>
    </citation>
    <scope>NUCLEOTIDE SEQUENCE</scope>
    <source>
        <strain evidence="2">CCMP2058</strain>
    </source>
</reference>
<protein>
    <submittedName>
        <fullName evidence="2">Uncharacterized protein</fullName>
    </submittedName>
</protein>
<feature type="transmembrane region" description="Helical" evidence="1">
    <location>
        <begin position="88"/>
        <end position="107"/>
    </location>
</feature>
<dbReference type="AlphaFoldDB" id="A0A0H5BR05"/>
<proteinExistence type="predicted"/>
<feature type="transmembrane region" description="Helical" evidence="1">
    <location>
        <begin position="134"/>
        <end position="152"/>
    </location>
</feature>
<evidence type="ECO:0000313" key="2">
    <source>
        <dbReference type="EMBL" id="BAS01859.1"/>
    </source>
</evidence>
<geneLocation type="nucleomorph" evidence="2"/>
<name>A0A0H5BR05_9EUKA</name>